<feature type="compositionally biased region" description="Acidic residues" evidence="1">
    <location>
        <begin position="198"/>
        <end position="209"/>
    </location>
</feature>
<proteinExistence type="predicted"/>
<evidence type="ECO:0000313" key="3">
    <source>
        <dbReference type="Proteomes" id="UP000324800"/>
    </source>
</evidence>
<organism evidence="2 3">
    <name type="scientific">Streblomastix strix</name>
    <dbReference type="NCBI Taxonomy" id="222440"/>
    <lineage>
        <taxon>Eukaryota</taxon>
        <taxon>Metamonada</taxon>
        <taxon>Preaxostyla</taxon>
        <taxon>Oxymonadida</taxon>
        <taxon>Streblomastigidae</taxon>
        <taxon>Streblomastix</taxon>
    </lineage>
</organism>
<sequence>MTRTLAQIQITIAPSNAPVEHLFDKISDEDFRIIGLECFLLYYSYTSCLNQRGQNLLYVSIPDEFQVRTQKDYVIPISTDYLPGVVNYYKRFLLPNGQRLEQILMNRENKKMDKDESDLSEPDVQTPTKQRILSQTVISDQNSNINQNSNDQELTRIIQEGNISNDPVIQRQELIVELKKQQKKSIKMKAKKRKREDSSDDYVDEENSDDSAISMPDIFDKENPVSTQKSTQKIQTNNEDKLEIINVSSQSCDIFESIIAGNFYLDLVGVPNYFFYGNYEIIKEKRTIYMNKRLLFTTFKQLFPFVQISERSFYNKSSNIMQPLSRTDICNDCNRADQLFFYLQQKKLTFNQLSIDDQKFLINWKIHIRRADHQREQLQFQIEHLAWHEAVFHIDFKENFSLGIDRDQDSGSFYANTPVTCLTAVVYKGNQNGEVIQKVITVLSTVLSHKGSFTLSAVFKMFQCEFMRDIESVHWWSDGGPHFRNRQVIWQLLNLQDPLLPGINFEINFLERYHGKGAPYRIFAFYSTGLQWNKPKEGIQSLSALATELRLLSLQQAMRYNDESRNHDIIIFNIDKFDTIADILDMERFKQFLSYLVRDGSIVARPLTGVGDIGERIFE</sequence>
<protein>
    <submittedName>
        <fullName evidence="2">Uncharacterized protein</fullName>
    </submittedName>
</protein>
<feature type="region of interest" description="Disordered" evidence="1">
    <location>
        <begin position="186"/>
        <end position="231"/>
    </location>
</feature>
<feature type="region of interest" description="Disordered" evidence="1">
    <location>
        <begin position="109"/>
        <end position="130"/>
    </location>
</feature>
<dbReference type="EMBL" id="SNRW01003231">
    <property type="protein sequence ID" value="KAA6390404.1"/>
    <property type="molecule type" value="Genomic_DNA"/>
</dbReference>
<evidence type="ECO:0000313" key="2">
    <source>
        <dbReference type="EMBL" id="KAA6390404.1"/>
    </source>
</evidence>
<name>A0A5J4W653_9EUKA</name>
<comment type="caution">
    <text evidence="2">The sequence shown here is derived from an EMBL/GenBank/DDBJ whole genome shotgun (WGS) entry which is preliminary data.</text>
</comment>
<dbReference type="OrthoDB" id="6780355at2759"/>
<evidence type="ECO:0000256" key="1">
    <source>
        <dbReference type="SAM" id="MobiDB-lite"/>
    </source>
</evidence>
<feature type="non-terminal residue" evidence="2">
    <location>
        <position position="619"/>
    </location>
</feature>
<gene>
    <name evidence="2" type="ORF">EZS28_014071</name>
</gene>
<dbReference type="Proteomes" id="UP000324800">
    <property type="component" value="Unassembled WGS sequence"/>
</dbReference>
<dbReference type="AlphaFoldDB" id="A0A5J4W653"/>
<reference evidence="2 3" key="1">
    <citation type="submission" date="2019-03" db="EMBL/GenBank/DDBJ databases">
        <title>Single cell metagenomics reveals metabolic interactions within the superorganism composed of flagellate Streblomastix strix and complex community of Bacteroidetes bacteria on its surface.</title>
        <authorList>
            <person name="Treitli S.C."/>
            <person name="Kolisko M."/>
            <person name="Husnik F."/>
            <person name="Keeling P."/>
            <person name="Hampl V."/>
        </authorList>
    </citation>
    <scope>NUCLEOTIDE SEQUENCE [LARGE SCALE GENOMIC DNA]</scope>
    <source>
        <strain evidence="2">ST1C</strain>
    </source>
</reference>
<accession>A0A5J4W653</accession>